<reference evidence="2" key="1">
    <citation type="submission" date="2021-04" db="EMBL/GenBank/DDBJ databases">
        <title>Ouciella asimina sp. nov., isolated from the surface seawater in the hydrothermal field of Okinawa Trough.</title>
        <authorList>
            <person name="Shuang W."/>
        </authorList>
    </citation>
    <scope>NUCLEOTIDE SEQUENCE</scope>
    <source>
        <strain evidence="2">LXI357</strain>
    </source>
</reference>
<feature type="domain" description="DUF6968" evidence="1">
    <location>
        <begin position="7"/>
        <end position="92"/>
    </location>
</feature>
<dbReference type="AlphaFoldDB" id="A0A8T4IAW4"/>
<keyword evidence="3" id="KW-1185">Reference proteome</keyword>
<name>A0A8T4IAW4_9SPHN</name>
<organism evidence="2 3">
    <name type="scientific">Stakelama marina</name>
    <dbReference type="NCBI Taxonomy" id="2826939"/>
    <lineage>
        <taxon>Bacteria</taxon>
        <taxon>Pseudomonadati</taxon>
        <taxon>Pseudomonadota</taxon>
        <taxon>Alphaproteobacteria</taxon>
        <taxon>Sphingomonadales</taxon>
        <taxon>Sphingomonadaceae</taxon>
        <taxon>Stakelama</taxon>
    </lineage>
</organism>
<sequence>MTDDVIARRVFKVDGHEVACRFFKPEEEGGSYFCRYEIAWPETSKTKRAGGVDEVQALLLAMMTAHTDLLAARNMDGRVVEWLDGQSLGLPVTPSVREWDPDNNM</sequence>
<dbReference type="Pfam" id="PF22302">
    <property type="entry name" value="DUF6968"/>
    <property type="match status" value="1"/>
</dbReference>
<dbReference type="EMBL" id="JAGRQC010000001">
    <property type="protein sequence ID" value="MBR0551521.1"/>
    <property type="molecule type" value="Genomic_DNA"/>
</dbReference>
<proteinExistence type="predicted"/>
<dbReference type="Proteomes" id="UP000676996">
    <property type="component" value="Unassembled WGS sequence"/>
</dbReference>
<gene>
    <name evidence="2" type="ORF">J7S20_03255</name>
</gene>
<evidence type="ECO:0000313" key="2">
    <source>
        <dbReference type="EMBL" id="MBR0551521.1"/>
    </source>
</evidence>
<comment type="caution">
    <text evidence="2">The sequence shown here is derived from an EMBL/GenBank/DDBJ whole genome shotgun (WGS) entry which is preliminary data.</text>
</comment>
<dbReference type="RefSeq" id="WP_284052794.1">
    <property type="nucleotide sequence ID" value="NZ_JAGRQC010000001.1"/>
</dbReference>
<accession>A0A8T4IAW4</accession>
<protein>
    <recommendedName>
        <fullName evidence="1">DUF6968 domain-containing protein</fullName>
    </recommendedName>
</protein>
<evidence type="ECO:0000313" key="3">
    <source>
        <dbReference type="Proteomes" id="UP000676996"/>
    </source>
</evidence>
<dbReference type="InterPro" id="IPR054241">
    <property type="entry name" value="DUF6968"/>
</dbReference>
<evidence type="ECO:0000259" key="1">
    <source>
        <dbReference type="Pfam" id="PF22302"/>
    </source>
</evidence>